<keyword evidence="3" id="KW-1185">Reference proteome</keyword>
<keyword evidence="1" id="KW-0472">Membrane</keyword>
<proteinExistence type="predicted"/>
<dbReference type="AlphaFoldDB" id="A0A2P6P6U7"/>
<evidence type="ECO:0000313" key="2">
    <source>
        <dbReference type="EMBL" id="PRQ17622.1"/>
    </source>
</evidence>
<accession>A0A2P6P6U7</accession>
<reference evidence="2 3" key="1">
    <citation type="journal article" date="2018" name="Nat. Genet.">
        <title>The Rosa genome provides new insights in the design of modern roses.</title>
        <authorList>
            <person name="Bendahmane M."/>
        </authorList>
    </citation>
    <scope>NUCLEOTIDE SEQUENCE [LARGE SCALE GENOMIC DNA]</scope>
    <source>
        <strain evidence="3">cv. Old Blush</strain>
    </source>
</reference>
<evidence type="ECO:0000313" key="3">
    <source>
        <dbReference type="Proteomes" id="UP000238479"/>
    </source>
</evidence>
<keyword evidence="1" id="KW-1133">Transmembrane helix</keyword>
<dbReference type="Gramene" id="PRQ17622">
    <property type="protein sequence ID" value="PRQ17622"/>
    <property type="gene ID" value="RchiOBHm_Chr7g0196991"/>
</dbReference>
<name>A0A2P6P6U7_ROSCH</name>
<gene>
    <name evidence="2" type="ORF">RchiOBHm_Chr7g0196991</name>
</gene>
<dbReference type="EMBL" id="PDCK01000045">
    <property type="protein sequence ID" value="PRQ17622.1"/>
    <property type="molecule type" value="Genomic_DNA"/>
</dbReference>
<sequence>MAVQFAIQCSMRRYALKVIVSSSCKLLTLKMKMLGCWIMSLMRFEFCLASIIIFLFPM</sequence>
<feature type="transmembrane region" description="Helical" evidence="1">
    <location>
        <begin position="34"/>
        <end position="56"/>
    </location>
</feature>
<dbReference type="Proteomes" id="UP000238479">
    <property type="component" value="Chromosome 7"/>
</dbReference>
<comment type="caution">
    <text evidence="2">The sequence shown here is derived from an EMBL/GenBank/DDBJ whole genome shotgun (WGS) entry which is preliminary data.</text>
</comment>
<protein>
    <submittedName>
        <fullName evidence="2">Uncharacterized protein</fullName>
    </submittedName>
</protein>
<keyword evidence="1" id="KW-0812">Transmembrane</keyword>
<organism evidence="2 3">
    <name type="scientific">Rosa chinensis</name>
    <name type="common">China rose</name>
    <dbReference type="NCBI Taxonomy" id="74649"/>
    <lineage>
        <taxon>Eukaryota</taxon>
        <taxon>Viridiplantae</taxon>
        <taxon>Streptophyta</taxon>
        <taxon>Embryophyta</taxon>
        <taxon>Tracheophyta</taxon>
        <taxon>Spermatophyta</taxon>
        <taxon>Magnoliopsida</taxon>
        <taxon>eudicotyledons</taxon>
        <taxon>Gunneridae</taxon>
        <taxon>Pentapetalae</taxon>
        <taxon>rosids</taxon>
        <taxon>fabids</taxon>
        <taxon>Rosales</taxon>
        <taxon>Rosaceae</taxon>
        <taxon>Rosoideae</taxon>
        <taxon>Rosoideae incertae sedis</taxon>
        <taxon>Rosa</taxon>
    </lineage>
</organism>
<evidence type="ECO:0000256" key="1">
    <source>
        <dbReference type="SAM" id="Phobius"/>
    </source>
</evidence>